<accession>A0A5C7FBT2</accession>
<sequence>MIEVQGNTYEMVENVHDGWSEEAFKERYSDILNKYDYIVGDWGYEQLRLKGFYDENNRKSSADSKISFLNEYLYEYCNFGCAYFVVKKVRKPKVETETEEEIQEV</sequence>
<evidence type="ECO:0000313" key="2">
    <source>
        <dbReference type="EMBL" id="WWD79438.1"/>
    </source>
</evidence>
<dbReference type="KEGG" id="ahal:FTX54_013695"/>
<keyword evidence="3" id="KW-1185">Reference proteome</keyword>
<feature type="disulfide bond" evidence="1">
    <location>
        <begin position="77"/>
        <end position="81"/>
    </location>
</feature>
<dbReference type="InterPro" id="IPR038141">
    <property type="entry name" value="YutD-like_sf"/>
</dbReference>
<reference evidence="2 3" key="1">
    <citation type="submission" date="2024-01" db="EMBL/GenBank/DDBJ databases">
        <title>Complete Genome Sequence of Alkalicoccus halolimnae BZ-SZ-XJ29T, a Moderately Halophilic Bacterium Isolated from a Salt Lake.</title>
        <authorList>
            <person name="Zhao B."/>
        </authorList>
    </citation>
    <scope>NUCLEOTIDE SEQUENCE [LARGE SCALE GENOMIC DNA]</scope>
    <source>
        <strain evidence="2 3">BZ-SZ-XJ29</strain>
    </source>
</reference>
<dbReference type="Pfam" id="PF06265">
    <property type="entry name" value="YutD-like"/>
    <property type="match status" value="1"/>
</dbReference>
<dbReference type="EMBL" id="CP144914">
    <property type="protein sequence ID" value="WWD79438.1"/>
    <property type="molecule type" value="Genomic_DNA"/>
</dbReference>
<proteinExistence type="predicted"/>
<evidence type="ECO:0000256" key="1">
    <source>
        <dbReference type="PIRSR" id="PIRSR012565-1"/>
    </source>
</evidence>
<evidence type="ECO:0000313" key="3">
    <source>
        <dbReference type="Proteomes" id="UP000321816"/>
    </source>
</evidence>
<dbReference type="Proteomes" id="UP000321816">
    <property type="component" value="Chromosome"/>
</dbReference>
<dbReference type="PIRSF" id="PIRSF012565">
    <property type="entry name" value="DUF1027"/>
    <property type="match status" value="1"/>
</dbReference>
<keyword evidence="1" id="KW-1015">Disulfide bond</keyword>
<dbReference type="RefSeq" id="WP_147804296.1">
    <property type="nucleotide sequence ID" value="NZ_CP144914.1"/>
</dbReference>
<dbReference type="OrthoDB" id="1650379at2"/>
<organism evidence="2 3">
    <name type="scientific">Alkalicoccus halolimnae</name>
    <dbReference type="NCBI Taxonomy" id="1667239"/>
    <lineage>
        <taxon>Bacteria</taxon>
        <taxon>Bacillati</taxon>
        <taxon>Bacillota</taxon>
        <taxon>Bacilli</taxon>
        <taxon>Bacillales</taxon>
        <taxon>Bacillaceae</taxon>
        <taxon>Alkalicoccus</taxon>
    </lineage>
</organism>
<name>A0A5C7FBT2_9BACI</name>
<dbReference type="AlphaFoldDB" id="A0A5C7FBT2"/>
<dbReference type="Gene3D" id="3.50.4.20">
    <property type="match status" value="1"/>
</dbReference>
<gene>
    <name evidence="2" type="ORF">FTX54_013695</name>
</gene>
<dbReference type="InterPro" id="IPR009370">
    <property type="entry name" value="YutD-like"/>
</dbReference>
<protein>
    <submittedName>
        <fullName evidence="2">YutD family protein</fullName>
    </submittedName>
</protein>